<accession>A0AAV4DNQ3</accession>
<keyword evidence="1" id="KW-0812">Transmembrane</keyword>
<feature type="transmembrane region" description="Helical" evidence="1">
    <location>
        <begin position="227"/>
        <end position="248"/>
    </location>
</feature>
<name>A0AAV4DNQ3_9GAST</name>
<feature type="transmembrane region" description="Helical" evidence="1">
    <location>
        <begin position="90"/>
        <end position="114"/>
    </location>
</feature>
<proteinExistence type="predicted"/>
<protein>
    <recommendedName>
        <fullName evidence="4">G-protein coupled receptors family 1 profile domain-containing protein</fullName>
    </recommendedName>
</protein>
<keyword evidence="1" id="KW-1133">Transmembrane helix</keyword>
<feature type="transmembrane region" description="Helical" evidence="1">
    <location>
        <begin position="46"/>
        <end position="70"/>
    </location>
</feature>
<organism evidence="2 3">
    <name type="scientific">Plakobranchus ocellatus</name>
    <dbReference type="NCBI Taxonomy" id="259542"/>
    <lineage>
        <taxon>Eukaryota</taxon>
        <taxon>Metazoa</taxon>
        <taxon>Spiralia</taxon>
        <taxon>Lophotrochozoa</taxon>
        <taxon>Mollusca</taxon>
        <taxon>Gastropoda</taxon>
        <taxon>Heterobranchia</taxon>
        <taxon>Euthyneura</taxon>
        <taxon>Panpulmonata</taxon>
        <taxon>Sacoglossa</taxon>
        <taxon>Placobranchoidea</taxon>
        <taxon>Plakobranchidae</taxon>
        <taxon>Plakobranchus</taxon>
    </lineage>
</organism>
<dbReference type="EMBL" id="BLXT01008132">
    <property type="protein sequence ID" value="GFO45992.1"/>
    <property type="molecule type" value="Genomic_DNA"/>
</dbReference>
<feature type="transmembrane region" description="Helical" evidence="1">
    <location>
        <begin position="135"/>
        <end position="159"/>
    </location>
</feature>
<evidence type="ECO:0008006" key="4">
    <source>
        <dbReference type="Google" id="ProtNLM"/>
    </source>
</evidence>
<dbReference type="Proteomes" id="UP000735302">
    <property type="component" value="Unassembled WGS sequence"/>
</dbReference>
<feature type="transmembrane region" description="Helical" evidence="1">
    <location>
        <begin position="6"/>
        <end position="34"/>
    </location>
</feature>
<reference evidence="2 3" key="1">
    <citation type="journal article" date="2021" name="Elife">
        <title>Chloroplast acquisition without the gene transfer in kleptoplastic sea slugs, Plakobranchus ocellatus.</title>
        <authorList>
            <person name="Maeda T."/>
            <person name="Takahashi S."/>
            <person name="Yoshida T."/>
            <person name="Shimamura S."/>
            <person name="Takaki Y."/>
            <person name="Nagai Y."/>
            <person name="Toyoda A."/>
            <person name="Suzuki Y."/>
            <person name="Arimoto A."/>
            <person name="Ishii H."/>
            <person name="Satoh N."/>
            <person name="Nishiyama T."/>
            <person name="Hasebe M."/>
            <person name="Maruyama T."/>
            <person name="Minagawa J."/>
            <person name="Obokata J."/>
            <person name="Shigenobu S."/>
        </authorList>
    </citation>
    <scope>NUCLEOTIDE SEQUENCE [LARGE SCALE GENOMIC DNA]</scope>
</reference>
<sequence length="321" mass="36311">MESHTSLIILGCATFAAVLLGLFVNIWLFASIITSREIRVRMRNQIICSILILHLLEIVFMQSITFFKTIDILWVMEWPLFKTCYYLDYSLSMSLIETVISDYLIVIVCAIFLAQLLEFDPATRLTPVTLRLGKLAFLSFPWVLGLIAIPVSLELIAVKDYPCVKIDTSKHYVFCVIYTILPICLSIMLISAALLLRWRRFRLGPLTVQNNTGVQQMGLGAEIDNPLAYIAAVAVCVLCEIVSIFIIFEASSGHSRGVYFNTAAQILAQSRLVLLPFVWLFLRDIRERVKTWRIWHGTGPAPGVDLSVTYNYGDENTGFEL</sequence>
<feature type="transmembrane region" description="Helical" evidence="1">
    <location>
        <begin position="260"/>
        <end position="282"/>
    </location>
</feature>
<keyword evidence="1" id="KW-0472">Membrane</keyword>
<feature type="transmembrane region" description="Helical" evidence="1">
    <location>
        <begin position="171"/>
        <end position="196"/>
    </location>
</feature>
<keyword evidence="3" id="KW-1185">Reference proteome</keyword>
<gene>
    <name evidence="2" type="ORF">PoB_007249700</name>
</gene>
<evidence type="ECO:0000256" key="1">
    <source>
        <dbReference type="SAM" id="Phobius"/>
    </source>
</evidence>
<evidence type="ECO:0000313" key="2">
    <source>
        <dbReference type="EMBL" id="GFO45992.1"/>
    </source>
</evidence>
<comment type="caution">
    <text evidence="2">The sequence shown here is derived from an EMBL/GenBank/DDBJ whole genome shotgun (WGS) entry which is preliminary data.</text>
</comment>
<evidence type="ECO:0000313" key="3">
    <source>
        <dbReference type="Proteomes" id="UP000735302"/>
    </source>
</evidence>
<dbReference type="AlphaFoldDB" id="A0AAV4DNQ3"/>